<gene>
    <name evidence="1" type="ORF">MARGE09_P0868</name>
</gene>
<dbReference type="KEGG" id="marq:MARGE09_P0868"/>
<name>A0AAN1WFI1_9GAMM</name>
<dbReference type="EMBL" id="AP023086">
    <property type="protein sequence ID" value="BCD96668.1"/>
    <property type="molecule type" value="Genomic_DNA"/>
</dbReference>
<dbReference type="AlphaFoldDB" id="A0AAN1WFI1"/>
<protein>
    <submittedName>
        <fullName evidence="1">Uncharacterized protein</fullName>
    </submittedName>
</protein>
<dbReference type="RefSeq" id="WP_236986158.1">
    <property type="nucleotide sequence ID" value="NZ_AP023086.1"/>
</dbReference>
<keyword evidence="2" id="KW-1185">Reference proteome</keyword>
<accession>A0AAN1WFI1</accession>
<sequence>MQIYIMVDQPEFEDNEADAVAAVSQWVGEDNPHATLVHVEASEEAEFQLGIEMQIKAAKQLIPPLNEFYKIAKKFKCDFVVGFIEGDEREDVCFFGNEEGKPDAFEVGCYLGFE</sequence>
<proteinExistence type="predicted"/>
<evidence type="ECO:0000313" key="1">
    <source>
        <dbReference type="EMBL" id="BCD96668.1"/>
    </source>
</evidence>
<organism evidence="1 2">
    <name type="scientific">Marinagarivorans cellulosilyticus</name>
    <dbReference type="NCBI Taxonomy" id="2721545"/>
    <lineage>
        <taxon>Bacteria</taxon>
        <taxon>Pseudomonadati</taxon>
        <taxon>Pseudomonadota</taxon>
        <taxon>Gammaproteobacteria</taxon>
        <taxon>Cellvibrionales</taxon>
        <taxon>Cellvibrionaceae</taxon>
        <taxon>Marinagarivorans</taxon>
    </lineage>
</organism>
<reference evidence="1 2" key="1">
    <citation type="journal article" date="2022" name="IScience">
        <title>An ultrasensitive nanofiber-based assay for enzymatic hydrolysis and deep-sea microbial degradation of cellulose.</title>
        <authorList>
            <person name="Tsudome M."/>
            <person name="Tachioka M."/>
            <person name="Miyazaki M."/>
            <person name="Uchimura K."/>
            <person name="Tsuda M."/>
            <person name="Takaki Y."/>
            <person name="Deguchi S."/>
        </authorList>
    </citation>
    <scope>NUCLEOTIDE SEQUENCE [LARGE SCALE GENOMIC DNA]</scope>
    <source>
        <strain evidence="1 2">GE09</strain>
    </source>
</reference>
<evidence type="ECO:0000313" key="2">
    <source>
        <dbReference type="Proteomes" id="UP001320119"/>
    </source>
</evidence>
<dbReference type="Proteomes" id="UP001320119">
    <property type="component" value="Chromosome"/>
</dbReference>